<feature type="chain" id="PRO_5037916550" evidence="1">
    <location>
        <begin position="21"/>
        <end position="136"/>
    </location>
</feature>
<dbReference type="GeneID" id="119746330"/>
<sequence>MNSILLATSVLVLMAPCTMCTSTSTNNADKECFECYGVMGERTDCGATLSPDDVVNTTRCAYSCAKVLIYMMDQKIAISRECVEHCEDGCVKDIASHCYYCCNSTLCNSTTGLKQTPKQNLYARLIILPLLCAVWN</sequence>
<keyword evidence="3" id="KW-1185">Reference proteome</keyword>
<dbReference type="AlphaFoldDB" id="A0A914BTV9"/>
<dbReference type="OMA" id="DIASHCY"/>
<evidence type="ECO:0000313" key="2">
    <source>
        <dbReference type="EnsemblMetazoa" id="XP_038079142.1"/>
    </source>
</evidence>
<evidence type="ECO:0000256" key="1">
    <source>
        <dbReference type="SAM" id="SignalP"/>
    </source>
</evidence>
<dbReference type="RefSeq" id="XP_038079142.1">
    <property type="nucleotide sequence ID" value="XM_038223214.1"/>
</dbReference>
<reference evidence="2" key="1">
    <citation type="submission" date="2022-11" db="UniProtKB">
        <authorList>
            <consortium name="EnsemblMetazoa"/>
        </authorList>
    </citation>
    <scope>IDENTIFICATION</scope>
</reference>
<keyword evidence="1" id="KW-0732">Signal</keyword>
<name>A0A914BTV9_PATMI</name>
<dbReference type="EnsemblMetazoa" id="XM_038223214.1">
    <property type="protein sequence ID" value="XP_038079142.1"/>
    <property type="gene ID" value="LOC119746330"/>
</dbReference>
<evidence type="ECO:0000313" key="3">
    <source>
        <dbReference type="Proteomes" id="UP000887568"/>
    </source>
</evidence>
<accession>A0A914BTV9</accession>
<organism evidence="2 3">
    <name type="scientific">Patiria miniata</name>
    <name type="common">Bat star</name>
    <name type="synonym">Asterina miniata</name>
    <dbReference type="NCBI Taxonomy" id="46514"/>
    <lineage>
        <taxon>Eukaryota</taxon>
        <taxon>Metazoa</taxon>
        <taxon>Echinodermata</taxon>
        <taxon>Eleutherozoa</taxon>
        <taxon>Asterozoa</taxon>
        <taxon>Asteroidea</taxon>
        <taxon>Valvatacea</taxon>
        <taxon>Valvatida</taxon>
        <taxon>Asterinidae</taxon>
        <taxon>Patiria</taxon>
    </lineage>
</organism>
<protein>
    <submittedName>
        <fullName evidence="2">Uncharacterized protein</fullName>
    </submittedName>
</protein>
<dbReference type="Proteomes" id="UP000887568">
    <property type="component" value="Unplaced"/>
</dbReference>
<feature type="signal peptide" evidence="1">
    <location>
        <begin position="1"/>
        <end position="20"/>
    </location>
</feature>
<proteinExistence type="predicted"/>
<dbReference type="OrthoDB" id="5834205at2759"/>